<evidence type="ECO:0000313" key="2">
    <source>
        <dbReference type="EMBL" id="MPD00384.1"/>
    </source>
</evidence>
<dbReference type="AlphaFoldDB" id="A0A5B7K184"/>
<sequence>MEFLVSLRRQQQRQTWTRQSSTP</sequence>
<reference evidence="2 3" key="1">
    <citation type="submission" date="2019-05" db="EMBL/GenBank/DDBJ databases">
        <title>Another draft genome of Portunus trituberculatus and its Hox gene families provides insights of decapod evolution.</title>
        <authorList>
            <person name="Jeong J.-H."/>
            <person name="Song I."/>
            <person name="Kim S."/>
            <person name="Choi T."/>
            <person name="Kim D."/>
            <person name="Ryu S."/>
            <person name="Kim W."/>
        </authorList>
    </citation>
    <scope>NUCLEOTIDE SEQUENCE [LARGE SCALE GENOMIC DNA]</scope>
    <source>
        <tissue evidence="2">Muscle</tissue>
    </source>
</reference>
<name>A0A5B7K184_PORTR</name>
<gene>
    <name evidence="2" type="ORF">E2C01_095851</name>
</gene>
<comment type="caution">
    <text evidence="2">The sequence shown here is derived from an EMBL/GenBank/DDBJ whole genome shotgun (WGS) entry which is preliminary data.</text>
</comment>
<keyword evidence="3" id="KW-1185">Reference proteome</keyword>
<feature type="region of interest" description="Disordered" evidence="1">
    <location>
        <begin position="1"/>
        <end position="23"/>
    </location>
</feature>
<organism evidence="2 3">
    <name type="scientific">Portunus trituberculatus</name>
    <name type="common">Swimming crab</name>
    <name type="synonym">Neptunus trituberculatus</name>
    <dbReference type="NCBI Taxonomy" id="210409"/>
    <lineage>
        <taxon>Eukaryota</taxon>
        <taxon>Metazoa</taxon>
        <taxon>Ecdysozoa</taxon>
        <taxon>Arthropoda</taxon>
        <taxon>Crustacea</taxon>
        <taxon>Multicrustacea</taxon>
        <taxon>Malacostraca</taxon>
        <taxon>Eumalacostraca</taxon>
        <taxon>Eucarida</taxon>
        <taxon>Decapoda</taxon>
        <taxon>Pleocyemata</taxon>
        <taxon>Brachyura</taxon>
        <taxon>Eubrachyura</taxon>
        <taxon>Portunoidea</taxon>
        <taxon>Portunidae</taxon>
        <taxon>Portuninae</taxon>
        <taxon>Portunus</taxon>
    </lineage>
</organism>
<evidence type="ECO:0000313" key="3">
    <source>
        <dbReference type="Proteomes" id="UP000324222"/>
    </source>
</evidence>
<protein>
    <submittedName>
        <fullName evidence="2">Uncharacterized protein</fullName>
    </submittedName>
</protein>
<dbReference type="Proteomes" id="UP000324222">
    <property type="component" value="Unassembled WGS sequence"/>
</dbReference>
<proteinExistence type="predicted"/>
<evidence type="ECO:0000256" key="1">
    <source>
        <dbReference type="SAM" id="MobiDB-lite"/>
    </source>
</evidence>
<dbReference type="EMBL" id="VSRR010122676">
    <property type="protein sequence ID" value="MPD00384.1"/>
    <property type="molecule type" value="Genomic_DNA"/>
</dbReference>
<accession>A0A5B7K184</accession>